<dbReference type="Gene3D" id="3.40.50.720">
    <property type="entry name" value="NAD(P)-binding Rossmann-like Domain"/>
    <property type="match status" value="1"/>
</dbReference>
<dbReference type="GO" id="GO:0019521">
    <property type="term" value="P:D-gluconate metabolic process"/>
    <property type="evidence" value="ECO:0007669"/>
    <property type="project" value="UniProtKB-KW"/>
</dbReference>
<dbReference type="Pfam" id="PF00393">
    <property type="entry name" value="6PGD"/>
    <property type="match status" value="1"/>
</dbReference>
<evidence type="ECO:0000256" key="1">
    <source>
        <dbReference type="ARBA" id="ARBA00004874"/>
    </source>
</evidence>
<dbReference type="InterPro" id="IPR036291">
    <property type="entry name" value="NAD(P)-bd_dom_sf"/>
</dbReference>
<comment type="function">
    <text evidence="6">Catalyzes the oxidative decarboxylation of 6-phosphogluconate to ribulose 5-phosphate and CO(2), with concomitant reduction of NADP to NADPH.</text>
</comment>
<dbReference type="OrthoDB" id="434986at2759"/>
<sequence>MSKTTFSKIGIVGAGSMGSNMALLFADHDFQVSIFDVNSSNIDETLPHLKKQKNSQNISGYKDYDKFVSSLGSNNEPKLFLFSITHGSPADEVLKSLSPYLKKGDIILDGGNEWYLNSERRQREMKEKGVGYIGMGVSGGYQSARRGPSISPGGEEDVLEKVMPVLEKVAAQWKGKPCVTRIGPGGSGHYVKMVHNGIEQGMLGVLNEAWELLFKCLSTNLDELAKIFEGWNEAGELKNTFLVRIGAEICARKKPTGTGHLLNDIQDKVVQDADNSEGTGVWSVQEAALRHVSAPTITSAHFYRIASAARGERLQFFDMIGGAAAAKKQHLEKNEERAEFIEDLREAVYCAFLASYCQGMNLIARTSKDEGWGVKLKECIRIWRAGCIIESEYIADLLEDVFEKDKGIMNVLLAEKIASEIQRTMPALKKVVLRATEWDAHIPCMSASLEYFKYCAGKHLPAMFMEAQLDYFGAHSYDLKSEGAGEVKKGSHHTEWQPA</sequence>
<dbReference type="EMBL" id="ML119108">
    <property type="protein sequence ID" value="RPB16498.1"/>
    <property type="molecule type" value="Genomic_DNA"/>
</dbReference>
<reference evidence="9 10" key="1">
    <citation type="journal article" date="2018" name="Nat. Ecol. Evol.">
        <title>Pezizomycetes genomes reveal the molecular basis of ectomycorrhizal truffle lifestyle.</title>
        <authorList>
            <person name="Murat C."/>
            <person name="Payen T."/>
            <person name="Noel B."/>
            <person name="Kuo A."/>
            <person name="Morin E."/>
            <person name="Chen J."/>
            <person name="Kohler A."/>
            <person name="Krizsan K."/>
            <person name="Balestrini R."/>
            <person name="Da Silva C."/>
            <person name="Montanini B."/>
            <person name="Hainaut M."/>
            <person name="Levati E."/>
            <person name="Barry K.W."/>
            <person name="Belfiori B."/>
            <person name="Cichocki N."/>
            <person name="Clum A."/>
            <person name="Dockter R.B."/>
            <person name="Fauchery L."/>
            <person name="Guy J."/>
            <person name="Iotti M."/>
            <person name="Le Tacon F."/>
            <person name="Lindquist E.A."/>
            <person name="Lipzen A."/>
            <person name="Malagnac F."/>
            <person name="Mello A."/>
            <person name="Molinier V."/>
            <person name="Miyauchi S."/>
            <person name="Poulain J."/>
            <person name="Riccioni C."/>
            <person name="Rubini A."/>
            <person name="Sitrit Y."/>
            <person name="Splivallo R."/>
            <person name="Traeger S."/>
            <person name="Wang M."/>
            <person name="Zifcakova L."/>
            <person name="Wipf D."/>
            <person name="Zambonelli A."/>
            <person name="Paolocci F."/>
            <person name="Nowrousian M."/>
            <person name="Ottonello S."/>
            <person name="Baldrian P."/>
            <person name="Spatafora J.W."/>
            <person name="Henrissat B."/>
            <person name="Nagy L.G."/>
            <person name="Aury J.M."/>
            <person name="Wincker P."/>
            <person name="Grigoriev I.V."/>
            <person name="Bonfante P."/>
            <person name="Martin F.M."/>
        </authorList>
    </citation>
    <scope>NUCLEOTIDE SEQUENCE [LARGE SCALE GENOMIC DNA]</scope>
    <source>
        <strain evidence="9 10">CCBAS932</strain>
    </source>
</reference>
<evidence type="ECO:0000256" key="5">
    <source>
        <dbReference type="ARBA" id="ARBA00023126"/>
    </source>
</evidence>
<keyword evidence="6" id="KW-0521">NADP</keyword>
<evidence type="ECO:0000256" key="7">
    <source>
        <dbReference type="PIRSR" id="PIRSR000109-1"/>
    </source>
</evidence>
<comment type="catalytic activity">
    <reaction evidence="6">
        <text>6-phospho-D-gluconate + NADP(+) = D-ribulose 5-phosphate + CO2 + NADPH</text>
        <dbReference type="Rhea" id="RHEA:10116"/>
        <dbReference type="ChEBI" id="CHEBI:16526"/>
        <dbReference type="ChEBI" id="CHEBI:57783"/>
        <dbReference type="ChEBI" id="CHEBI:58121"/>
        <dbReference type="ChEBI" id="CHEBI:58349"/>
        <dbReference type="ChEBI" id="CHEBI:58759"/>
        <dbReference type="EC" id="1.1.1.44"/>
    </reaction>
</comment>
<dbReference type="PANTHER" id="PTHR11811">
    <property type="entry name" value="6-PHOSPHOGLUCONATE DEHYDROGENASE"/>
    <property type="match status" value="1"/>
</dbReference>
<evidence type="ECO:0000313" key="10">
    <source>
        <dbReference type="Proteomes" id="UP000277580"/>
    </source>
</evidence>
<gene>
    <name evidence="9" type="ORF">P167DRAFT_551319</name>
</gene>
<dbReference type="UniPathway" id="UPA00115">
    <property type="reaction ID" value="UER00410"/>
</dbReference>
<evidence type="ECO:0000256" key="6">
    <source>
        <dbReference type="PIRNR" id="PIRNR000109"/>
    </source>
</evidence>
<keyword evidence="3 6" id="KW-0560">Oxidoreductase</keyword>
<dbReference type="SMART" id="SM01350">
    <property type="entry name" value="6PGD"/>
    <property type="match status" value="1"/>
</dbReference>
<evidence type="ECO:0000256" key="3">
    <source>
        <dbReference type="ARBA" id="ARBA00023002"/>
    </source>
</evidence>
<dbReference type="Gene3D" id="1.10.1040.10">
    <property type="entry name" value="N-(1-d-carboxylethyl)-l-norvaline Dehydrogenase, domain 2"/>
    <property type="match status" value="1"/>
</dbReference>
<keyword evidence="10" id="KW-1185">Reference proteome</keyword>
<feature type="active site" description="Proton donor" evidence="7">
    <location>
        <position position="199"/>
    </location>
</feature>
<evidence type="ECO:0000256" key="4">
    <source>
        <dbReference type="ARBA" id="ARBA00023064"/>
    </source>
</evidence>
<name>A0A3N4L403_9PEZI</name>
<feature type="domain" description="6-phosphogluconate dehydrogenase C-terminal" evidence="8">
    <location>
        <begin position="188"/>
        <end position="497"/>
    </location>
</feature>
<comment type="similarity">
    <text evidence="2 6">Belongs to the 6-phosphogluconate dehydrogenase family.</text>
</comment>
<dbReference type="InParanoid" id="A0A3N4L403"/>
<dbReference type="InterPro" id="IPR006113">
    <property type="entry name" value="6PGDH_Gnd/GntZ"/>
</dbReference>
<dbReference type="GO" id="GO:0004616">
    <property type="term" value="F:phosphogluconate dehydrogenase (decarboxylating) activity"/>
    <property type="evidence" value="ECO:0007669"/>
    <property type="project" value="UniProtKB-EC"/>
</dbReference>
<dbReference type="GO" id="GO:0050661">
    <property type="term" value="F:NADP binding"/>
    <property type="evidence" value="ECO:0007669"/>
    <property type="project" value="InterPro"/>
</dbReference>
<feature type="active site" description="Proton acceptor" evidence="7">
    <location>
        <position position="192"/>
    </location>
</feature>
<accession>A0A3N4L403</accession>
<dbReference type="Proteomes" id="UP000277580">
    <property type="component" value="Unassembled WGS sequence"/>
</dbReference>
<dbReference type="EC" id="1.1.1.44" evidence="6"/>
<dbReference type="InterPro" id="IPR006183">
    <property type="entry name" value="Pgluconate_DH"/>
</dbReference>
<dbReference type="PIRSF" id="PIRSF000109">
    <property type="entry name" value="6PGD"/>
    <property type="match status" value="1"/>
</dbReference>
<protein>
    <recommendedName>
        <fullName evidence="6">6-phosphogluconate dehydrogenase, decarboxylating</fullName>
        <ecNumber evidence="6">1.1.1.44</ecNumber>
    </recommendedName>
</protein>
<evidence type="ECO:0000313" key="9">
    <source>
        <dbReference type="EMBL" id="RPB16498.1"/>
    </source>
</evidence>
<dbReference type="FunFam" id="3.40.50.720:FF:000634">
    <property type="entry name" value="6-phosphogluconate dehydrogenase, decarboxylating"/>
    <property type="match status" value="1"/>
</dbReference>
<keyword evidence="5 6" id="KW-0570">Pentose shunt</keyword>
<evidence type="ECO:0000259" key="8">
    <source>
        <dbReference type="SMART" id="SM01350"/>
    </source>
</evidence>
<comment type="subunit">
    <text evidence="6">Homodimer.</text>
</comment>
<dbReference type="SUPFAM" id="SSF51735">
    <property type="entry name" value="NAD(P)-binding Rossmann-fold domains"/>
    <property type="match status" value="1"/>
</dbReference>
<proteinExistence type="inferred from homology"/>
<dbReference type="GO" id="GO:0006098">
    <property type="term" value="P:pentose-phosphate shunt"/>
    <property type="evidence" value="ECO:0007669"/>
    <property type="project" value="UniProtKB-UniPathway"/>
</dbReference>
<dbReference type="InterPro" id="IPR006115">
    <property type="entry name" value="6PGDH_NADP-bd"/>
</dbReference>
<dbReference type="STRING" id="1392247.A0A3N4L403"/>
<organism evidence="9 10">
    <name type="scientific">Morchella conica CCBAS932</name>
    <dbReference type="NCBI Taxonomy" id="1392247"/>
    <lineage>
        <taxon>Eukaryota</taxon>
        <taxon>Fungi</taxon>
        <taxon>Dikarya</taxon>
        <taxon>Ascomycota</taxon>
        <taxon>Pezizomycotina</taxon>
        <taxon>Pezizomycetes</taxon>
        <taxon>Pezizales</taxon>
        <taxon>Morchellaceae</taxon>
        <taxon>Morchella</taxon>
    </lineage>
</organism>
<dbReference type="InterPro" id="IPR013328">
    <property type="entry name" value="6PGD_dom2"/>
</dbReference>
<dbReference type="PRINTS" id="PR00076">
    <property type="entry name" value="6PGDHDRGNASE"/>
</dbReference>
<dbReference type="InterPro" id="IPR008927">
    <property type="entry name" value="6-PGluconate_DH-like_C_sf"/>
</dbReference>
<dbReference type="SUPFAM" id="SSF48179">
    <property type="entry name" value="6-phosphogluconate dehydrogenase C-terminal domain-like"/>
    <property type="match status" value="1"/>
</dbReference>
<comment type="pathway">
    <text evidence="1 6">Carbohydrate degradation; pentose phosphate pathway; D-ribulose 5-phosphate from D-glucose 6-phosphate (oxidative stage): step 3/3.</text>
</comment>
<dbReference type="InterPro" id="IPR006114">
    <property type="entry name" value="6PGDH_C"/>
</dbReference>
<dbReference type="AlphaFoldDB" id="A0A3N4L403"/>
<dbReference type="NCBIfam" id="NF006765">
    <property type="entry name" value="PRK09287.1"/>
    <property type="match status" value="1"/>
</dbReference>
<keyword evidence="4" id="KW-0311">Gluconate utilization</keyword>
<dbReference type="Gene3D" id="1.20.5.320">
    <property type="entry name" value="6-Phosphogluconate Dehydrogenase, domain 3"/>
    <property type="match status" value="1"/>
</dbReference>
<dbReference type="Pfam" id="PF03446">
    <property type="entry name" value="NAD_binding_2"/>
    <property type="match status" value="1"/>
</dbReference>
<evidence type="ECO:0000256" key="2">
    <source>
        <dbReference type="ARBA" id="ARBA00008419"/>
    </source>
</evidence>